<feature type="chain" id="PRO_5011113521" description="Extracellular protein" evidence="1">
    <location>
        <begin position="31"/>
        <end position="124"/>
    </location>
</feature>
<feature type="signal peptide" evidence="1">
    <location>
        <begin position="1"/>
        <end position="30"/>
    </location>
</feature>
<reference evidence="2 3" key="1">
    <citation type="submission" date="2015-11" db="EMBL/GenBank/DDBJ databases">
        <title>Draft genome sequences of new species of the genus Lactobacillus isolated from orchardgrass silage.</title>
        <authorList>
            <person name="Tohno M."/>
            <person name="Tanizawa Y."/>
            <person name="Arita M."/>
        </authorList>
    </citation>
    <scope>NUCLEOTIDE SEQUENCE [LARGE SCALE GENOMIC DNA]</scope>
    <source>
        <strain evidence="2 3">IWT126</strain>
    </source>
</reference>
<protein>
    <recommendedName>
        <fullName evidence="4">Extracellular protein</fullName>
    </recommendedName>
</protein>
<name>A0A1Z5IIR2_9LACO</name>
<organism evidence="2 3">
    <name type="scientific">Secundilactobacillus silagei JCM 19001</name>
    <dbReference type="NCBI Taxonomy" id="1302250"/>
    <lineage>
        <taxon>Bacteria</taxon>
        <taxon>Bacillati</taxon>
        <taxon>Bacillota</taxon>
        <taxon>Bacilli</taxon>
        <taxon>Lactobacillales</taxon>
        <taxon>Lactobacillaceae</taxon>
        <taxon>Secundilactobacillus</taxon>
    </lineage>
</organism>
<dbReference type="AlphaFoldDB" id="A0A1Z5IIR2"/>
<evidence type="ECO:0008006" key="4">
    <source>
        <dbReference type="Google" id="ProtNLM"/>
    </source>
</evidence>
<evidence type="ECO:0000313" key="2">
    <source>
        <dbReference type="EMBL" id="GAX01643.1"/>
    </source>
</evidence>
<dbReference type="RefSeq" id="WP_054655640.1">
    <property type="nucleotide sequence ID" value="NZ_BBFL01000011.1"/>
</dbReference>
<dbReference type="Proteomes" id="UP000198402">
    <property type="component" value="Unassembled WGS sequence"/>
</dbReference>
<sequence>MKVRKVLLGFGLSLLFVFLGLGASSSSASARTIHAFPSYIRGYWHTGSESHGVHITKHTMTIDGSTKFTHPRYKPSSYAAQDVRIYNTHKHHWKTISFVTEGGHKLSYAYDAWTSNPWILHYGW</sequence>
<evidence type="ECO:0000313" key="3">
    <source>
        <dbReference type="Proteomes" id="UP000198402"/>
    </source>
</evidence>
<accession>A0A1Z5IIR2</accession>
<evidence type="ECO:0000256" key="1">
    <source>
        <dbReference type="SAM" id="SignalP"/>
    </source>
</evidence>
<dbReference type="OrthoDB" id="9955123at2"/>
<comment type="caution">
    <text evidence="2">The sequence shown here is derived from an EMBL/GenBank/DDBJ whole genome shotgun (WGS) entry which is preliminary data.</text>
</comment>
<proteinExistence type="predicted"/>
<keyword evidence="1" id="KW-0732">Signal</keyword>
<dbReference type="EMBL" id="BCMG01000008">
    <property type="protein sequence ID" value="GAX01643.1"/>
    <property type="molecule type" value="Genomic_DNA"/>
</dbReference>
<keyword evidence="3" id="KW-1185">Reference proteome</keyword>
<gene>
    <name evidence="2" type="ORF">IWT126_01686</name>
</gene>